<evidence type="ECO:0000256" key="5">
    <source>
        <dbReference type="SAM" id="MobiDB-lite"/>
    </source>
</evidence>
<name>A0A9N9DA26_9GLOM</name>
<dbReference type="GO" id="GO:0042803">
    <property type="term" value="F:protein homodimerization activity"/>
    <property type="evidence" value="ECO:0007669"/>
    <property type="project" value="InterPro"/>
</dbReference>
<dbReference type="PRINTS" id="PR00773">
    <property type="entry name" value="GRPEPROTEIN"/>
</dbReference>
<dbReference type="SUPFAM" id="SSF58014">
    <property type="entry name" value="Coiled-coil domain of nucleotide exchange factor GrpE"/>
    <property type="match status" value="1"/>
</dbReference>
<keyword evidence="3" id="KW-0143">Chaperone</keyword>
<dbReference type="CDD" id="cd00446">
    <property type="entry name" value="GrpE"/>
    <property type="match status" value="1"/>
</dbReference>
<accession>A0A9N9DA26</accession>
<protein>
    <recommendedName>
        <fullName evidence="2">GrpE protein homolog, mitochondrial</fullName>
    </recommendedName>
</protein>
<evidence type="ECO:0000256" key="1">
    <source>
        <dbReference type="ARBA" id="ARBA00009054"/>
    </source>
</evidence>
<dbReference type="PANTHER" id="PTHR21237">
    <property type="entry name" value="GRPE PROTEIN"/>
    <property type="match status" value="1"/>
</dbReference>
<dbReference type="SUPFAM" id="SSF51064">
    <property type="entry name" value="Head domain of nucleotide exchange factor GrpE"/>
    <property type="match status" value="1"/>
</dbReference>
<evidence type="ECO:0000256" key="3">
    <source>
        <dbReference type="ARBA" id="ARBA00023186"/>
    </source>
</evidence>
<keyword evidence="7" id="KW-1185">Reference proteome</keyword>
<dbReference type="Pfam" id="PF01025">
    <property type="entry name" value="GrpE"/>
    <property type="match status" value="1"/>
</dbReference>
<evidence type="ECO:0000256" key="2">
    <source>
        <dbReference type="ARBA" id="ARBA00014521"/>
    </source>
</evidence>
<dbReference type="GO" id="GO:0006457">
    <property type="term" value="P:protein folding"/>
    <property type="evidence" value="ECO:0007669"/>
    <property type="project" value="InterPro"/>
</dbReference>
<dbReference type="Gene3D" id="2.30.22.10">
    <property type="entry name" value="Head domain of nucleotide exchange factor GrpE"/>
    <property type="match status" value="1"/>
</dbReference>
<dbReference type="InterPro" id="IPR000740">
    <property type="entry name" value="GrpE"/>
</dbReference>
<dbReference type="HAMAP" id="MF_01151">
    <property type="entry name" value="GrpE"/>
    <property type="match status" value="1"/>
</dbReference>
<dbReference type="Proteomes" id="UP000789831">
    <property type="component" value="Unassembled WGS sequence"/>
</dbReference>
<sequence length="185" mass="21883">MSKEVKKKPNNSPKSSRDLTNSRTGEQKEVKPKLPEQERNLRLLADLDNQKKSYLKEINELVKYSNERLLQRLLFFPDNYERALQVSQNEKDPKIQNFLTGFRMVLTEFQNILKKEGVEEIKITLCQDVYDDKLHHALEVEENNDYPEGTILQVFQKGYQIHQRVLRPAEVKISKPKEAEKERKE</sequence>
<reference evidence="6" key="1">
    <citation type="submission" date="2021-06" db="EMBL/GenBank/DDBJ databases">
        <authorList>
            <person name="Kallberg Y."/>
            <person name="Tangrot J."/>
            <person name="Rosling A."/>
        </authorList>
    </citation>
    <scope>NUCLEOTIDE SEQUENCE</scope>
    <source>
        <strain evidence="6">MT106</strain>
    </source>
</reference>
<comment type="similarity">
    <text evidence="1 4">Belongs to the GrpE family.</text>
</comment>
<evidence type="ECO:0000313" key="6">
    <source>
        <dbReference type="EMBL" id="CAG8632141.1"/>
    </source>
</evidence>
<dbReference type="GO" id="GO:0000774">
    <property type="term" value="F:adenyl-nucleotide exchange factor activity"/>
    <property type="evidence" value="ECO:0007669"/>
    <property type="project" value="InterPro"/>
</dbReference>
<dbReference type="InterPro" id="IPR009012">
    <property type="entry name" value="GrpE_head"/>
</dbReference>
<comment type="caution">
    <text evidence="6">The sequence shown here is derived from an EMBL/GenBank/DDBJ whole genome shotgun (WGS) entry which is preliminary data.</text>
</comment>
<dbReference type="PANTHER" id="PTHR21237:SF23">
    <property type="entry name" value="GRPE PROTEIN HOMOLOG, MITOCHONDRIAL"/>
    <property type="match status" value="1"/>
</dbReference>
<dbReference type="GO" id="GO:0051087">
    <property type="term" value="F:protein-folding chaperone binding"/>
    <property type="evidence" value="ECO:0007669"/>
    <property type="project" value="InterPro"/>
</dbReference>
<dbReference type="AlphaFoldDB" id="A0A9N9DA26"/>
<evidence type="ECO:0000313" key="7">
    <source>
        <dbReference type="Proteomes" id="UP000789831"/>
    </source>
</evidence>
<organism evidence="6 7">
    <name type="scientific">Ambispora gerdemannii</name>
    <dbReference type="NCBI Taxonomy" id="144530"/>
    <lineage>
        <taxon>Eukaryota</taxon>
        <taxon>Fungi</taxon>
        <taxon>Fungi incertae sedis</taxon>
        <taxon>Mucoromycota</taxon>
        <taxon>Glomeromycotina</taxon>
        <taxon>Glomeromycetes</taxon>
        <taxon>Archaeosporales</taxon>
        <taxon>Ambisporaceae</taxon>
        <taxon>Ambispora</taxon>
    </lineage>
</organism>
<dbReference type="EMBL" id="CAJVPL010003409">
    <property type="protein sequence ID" value="CAG8632141.1"/>
    <property type="molecule type" value="Genomic_DNA"/>
</dbReference>
<gene>
    <name evidence="6" type="ORF">AGERDE_LOCUS10577</name>
</gene>
<proteinExistence type="inferred from homology"/>
<feature type="compositionally biased region" description="Basic and acidic residues" evidence="5">
    <location>
        <begin position="25"/>
        <end position="38"/>
    </location>
</feature>
<feature type="region of interest" description="Disordered" evidence="5">
    <location>
        <begin position="1"/>
        <end position="38"/>
    </location>
</feature>
<dbReference type="GO" id="GO:0051082">
    <property type="term" value="F:unfolded protein binding"/>
    <property type="evidence" value="ECO:0007669"/>
    <property type="project" value="TreeGrafter"/>
</dbReference>
<dbReference type="InterPro" id="IPR013805">
    <property type="entry name" value="GrpE_CC"/>
</dbReference>
<dbReference type="OrthoDB" id="2401965at2759"/>
<dbReference type="Gene3D" id="3.90.20.20">
    <property type="match status" value="1"/>
</dbReference>
<evidence type="ECO:0000256" key="4">
    <source>
        <dbReference type="RuleBase" id="RU004478"/>
    </source>
</evidence>